<reference evidence="1" key="1">
    <citation type="journal article" date="2021" name="Proc. Natl. Acad. Sci. U.S.A.">
        <title>A Catalog of Tens of Thousands of Viruses from Human Metagenomes Reveals Hidden Associations with Chronic Diseases.</title>
        <authorList>
            <person name="Tisza M.J."/>
            <person name="Buck C.B."/>
        </authorList>
    </citation>
    <scope>NUCLEOTIDE SEQUENCE</scope>
    <source>
        <strain evidence="1">CtCIv11</strain>
    </source>
</reference>
<organism evidence="1">
    <name type="scientific">Siphoviridae sp. ctCIv11</name>
    <dbReference type="NCBI Taxonomy" id="2827806"/>
    <lineage>
        <taxon>Viruses</taxon>
        <taxon>Duplodnaviria</taxon>
        <taxon>Heunggongvirae</taxon>
        <taxon>Uroviricota</taxon>
        <taxon>Caudoviricetes</taxon>
    </lineage>
</organism>
<proteinExistence type="predicted"/>
<protein>
    <submittedName>
        <fullName evidence="1">Uncharacterized protein</fullName>
    </submittedName>
</protein>
<accession>A0A8S5S2A8</accession>
<sequence length="55" mass="6558">MDYYSITMNNITILDCVEDYCYRGNRPIISDGKIEGFVNKGNNDIDRHFYKKYLK</sequence>
<evidence type="ECO:0000313" key="1">
    <source>
        <dbReference type="EMBL" id="DAF45048.1"/>
    </source>
</evidence>
<name>A0A8S5S2A8_9CAUD</name>
<dbReference type="EMBL" id="BK032513">
    <property type="protein sequence ID" value="DAF45048.1"/>
    <property type="molecule type" value="Genomic_DNA"/>
</dbReference>